<comment type="caution">
    <text evidence="1">The sequence shown here is derived from an EMBL/GenBank/DDBJ whole genome shotgun (WGS) entry which is preliminary data.</text>
</comment>
<accession>G9QK42</accession>
<evidence type="ECO:0000313" key="2">
    <source>
        <dbReference type="Proteomes" id="UP000011747"/>
    </source>
</evidence>
<reference evidence="1 2" key="1">
    <citation type="submission" date="2011-09" db="EMBL/GenBank/DDBJ databases">
        <title>The Genome Sequence of Bacillus smithii 7_3_47FAA.</title>
        <authorList>
            <consortium name="The Broad Institute Genome Sequencing Platform"/>
            <person name="Earl A."/>
            <person name="Ward D."/>
            <person name="Feldgarden M."/>
            <person name="Gevers D."/>
            <person name="Daigneault M."/>
            <person name="Strauss J."/>
            <person name="Allen-Vercoe E."/>
            <person name="Young S.K."/>
            <person name="Zeng Q."/>
            <person name="Gargeya S."/>
            <person name="Fitzgerald M."/>
            <person name="Haas B."/>
            <person name="Abouelleil A."/>
            <person name="Alvarado L."/>
            <person name="Arachchi H.M."/>
            <person name="Berlin A."/>
            <person name="Brown A."/>
            <person name="Chapman S.B."/>
            <person name="Chen Z."/>
            <person name="Dunbar C."/>
            <person name="Freedman E."/>
            <person name="Gearin G."/>
            <person name="Goldberg J."/>
            <person name="Griggs A."/>
            <person name="Gujja S."/>
            <person name="Heiman D."/>
            <person name="Howarth C."/>
            <person name="Larson L."/>
            <person name="Lui A."/>
            <person name="MacDonald P.J.P."/>
            <person name="Montmayeur A."/>
            <person name="Murphy C."/>
            <person name="Neiman D."/>
            <person name="Pearson M."/>
            <person name="Priest M."/>
            <person name="Roberts A."/>
            <person name="Saif S."/>
            <person name="Shea T."/>
            <person name="Shenoy N."/>
            <person name="Sisk P."/>
            <person name="Stolte C."/>
            <person name="Sykes S."/>
            <person name="Wortman J."/>
            <person name="Nusbaum C."/>
            <person name="Birren B."/>
        </authorList>
    </citation>
    <scope>NUCLEOTIDE SEQUENCE [LARGE SCALE GENOMIC DNA]</scope>
    <source>
        <strain evidence="1 2">7_3_47FAA</strain>
    </source>
</reference>
<proteinExistence type="predicted"/>
<dbReference type="AlphaFoldDB" id="G9QK42"/>
<gene>
    <name evidence="1" type="ORF">HMPREF1015_01581</name>
</gene>
<keyword evidence="2" id="KW-1185">Reference proteome</keyword>
<sequence length="31" mass="3595">MLILILTTHPDRHQERIQTIGMPKEPAPTKE</sequence>
<dbReference type="EMBL" id="ACWF01000068">
    <property type="protein sequence ID" value="EHL78504.1"/>
    <property type="molecule type" value="Genomic_DNA"/>
</dbReference>
<protein>
    <submittedName>
        <fullName evidence="1">Uncharacterized protein</fullName>
    </submittedName>
</protein>
<organism evidence="1 2">
    <name type="scientific">Bacillus smithii 7_3_47FAA</name>
    <dbReference type="NCBI Taxonomy" id="665952"/>
    <lineage>
        <taxon>Bacteria</taxon>
        <taxon>Bacillati</taxon>
        <taxon>Bacillota</taxon>
        <taxon>Bacilli</taxon>
        <taxon>Bacillales</taxon>
        <taxon>Bacillaceae</taxon>
        <taxon>Bacillus</taxon>
    </lineage>
</organism>
<name>G9QK42_9BACI</name>
<dbReference type="Proteomes" id="UP000011747">
    <property type="component" value="Unassembled WGS sequence"/>
</dbReference>
<dbReference type="HOGENOM" id="CLU_3395172_0_0_9"/>
<evidence type="ECO:0000313" key="1">
    <source>
        <dbReference type="EMBL" id="EHL78504.1"/>
    </source>
</evidence>